<accession>A0ABR0A5U1</accession>
<dbReference type="Proteomes" id="UP001234178">
    <property type="component" value="Unassembled WGS sequence"/>
</dbReference>
<evidence type="ECO:0000313" key="1">
    <source>
        <dbReference type="EMBL" id="KAK4020350.1"/>
    </source>
</evidence>
<organism evidence="1 2">
    <name type="scientific">Daphnia magna</name>
    <dbReference type="NCBI Taxonomy" id="35525"/>
    <lineage>
        <taxon>Eukaryota</taxon>
        <taxon>Metazoa</taxon>
        <taxon>Ecdysozoa</taxon>
        <taxon>Arthropoda</taxon>
        <taxon>Crustacea</taxon>
        <taxon>Branchiopoda</taxon>
        <taxon>Diplostraca</taxon>
        <taxon>Cladocera</taxon>
        <taxon>Anomopoda</taxon>
        <taxon>Daphniidae</taxon>
        <taxon>Daphnia</taxon>
    </lineage>
</organism>
<name>A0ABR0A5U1_9CRUS</name>
<gene>
    <name evidence="1" type="ORF">OUZ56_002334</name>
</gene>
<proteinExistence type="predicted"/>
<evidence type="ECO:0000313" key="2">
    <source>
        <dbReference type="Proteomes" id="UP001234178"/>
    </source>
</evidence>
<comment type="caution">
    <text evidence="1">The sequence shown here is derived from an EMBL/GenBank/DDBJ whole genome shotgun (WGS) entry which is preliminary data.</text>
</comment>
<keyword evidence="2" id="KW-1185">Reference proteome</keyword>
<reference evidence="1 2" key="1">
    <citation type="journal article" date="2023" name="Nucleic Acids Res.">
        <title>The hologenome of Daphnia magna reveals possible DNA methylation and microbiome-mediated evolution of the host genome.</title>
        <authorList>
            <person name="Chaturvedi A."/>
            <person name="Li X."/>
            <person name="Dhandapani V."/>
            <person name="Marshall H."/>
            <person name="Kissane S."/>
            <person name="Cuenca-Cambronero M."/>
            <person name="Asole G."/>
            <person name="Calvet F."/>
            <person name="Ruiz-Romero M."/>
            <person name="Marangio P."/>
            <person name="Guigo R."/>
            <person name="Rago D."/>
            <person name="Mirbahai L."/>
            <person name="Eastwood N."/>
            <person name="Colbourne J.K."/>
            <person name="Zhou J."/>
            <person name="Mallon E."/>
            <person name="Orsini L."/>
        </authorList>
    </citation>
    <scope>NUCLEOTIDE SEQUENCE [LARGE SCALE GENOMIC DNA]</scope>
    <source>
        <strain evidence="1">LRV0_1</strain>
    </source>
</reference>
<dbReference type="EMBL" id="JAOYFB010000036">
    <property type="protein sequence ID" value="KAK4020350.1"/>
    <property type="molecule type" value="Genomic_DNA"/>
</dbReference>
<sequence length="63" mass="7339">MEGYVATPKSEFKLFFRLLLATYRVISLVGQLRQYLPLPWLTATFETHESIPKFSAWYADAQP</sequence>
<protein>
    <submittedName>
        <fullName evidence="1">Uncharacterized protein</fullName>
    </submittedName>
</protein>